<evidence type="ECO:0000313" key="1">
    <source>
        <dbReference type="EMBL" id="GJT83737.1"/>
    </source>
</evidence>
<comment type="caution">
    <text evidence="1">The sequence shown here is derived from an EMBL/GenBank/DDBJ whole genome shotgun (WGS) entry which is preliminary data.</text>
</comment>
<protein>
    <submittedName>
        <fullName evidence="1">Uncharacterized protein</fullName>
    </submittedName>
</protein>
<gene>
    <name evidence="1" type="ORF">Tco_1058079</name>
</gene>
<proteinExistence type="predicted"/>
<dbReference type="EMBL" id="BQNB010019288">
    <property type="protein sequence ID" value="GJT83737.1"/>
    <property type="molecule type" value="Genomic_DNA"/>
</dbReference>
<keyword evidence="2" id="KW-1185">Reference proteome</keyword>
<accession>A0ABQ5H938</accession>
<sequence length="116" mass="13687">MTQEQRQLIARDEAWVPIADRIKTSTTNMRTDPTLPQKEETYQAILDIIKNSTCYNAFLLMADVPEIYMQQFWYTIKKIKNSTSCEFDLAHKKCKVDVEVFRKILDIFPRVHGEEL</sequence>
<reference evidence="1" key="2">
    <citation type="submission" date="2022-01" db="EMBL/GenBank/DDBJ databases">
        <authorList>
            <person name="Yamashiro T."/>
            <person name="Shiraishi A."/>
            <person name="Satake H."/>
            <person name="Nakayama K."/>
        </authorList>
    </citation>
    <scope>NUCLEOTIDE SEQUENCE</scope>
</reference>
<name>A0ABQ5H938_9ASTR</name>
<dbReference type="Proteomes" id="UP001151760">
    <property type="component" value="Unassembled WGS sequence"/>
</dbReference>
<organism evidence="1 2">
    <name type="scientific">Tanacetum coccineum</name>
    <dbReference type="NCBI Taxonomy" id="301880"/>
    <lineage>
        <taxon>Eukaryota</taxon>
        <taxon>Viridiplantae</taxon>
        <taxon>Streptophyta</taxon>
        <taxon>Embryophyta</taxon>
        <taxon>Tracheophyta</taxon>
        <taxon>Spermatophyta</taxon>
        <taxon>Magnoliopsida</taxon>
        <taxon>eudicotyledons</taxon>
        <taxon>Gunneridae</taxon>
        <taxon>Pentapetalae</taxon>
        <taxon>asterids</taxon>
        <taxon>campanulids</taxon>
        <taxon>Asterales</taxon>
        <taxon>Asteraceae</taxon>
        <taxon>Asteroideae</taxon>
        <taxon>Anthemideae</taxon>
        <taxon>Anthemidinae</taxon>
        <taxon>Tanacetum</taxon>
    </lineage>
</organism>
<reference evidence="1" key="1">
    <citation type="journal article" date="2022" name="Int. J. Mol. Sci.">
        <title>Draft Genome of Tanacetum Coccineum: Genomic Comparison of Closely Related Tanacetum-Family Plants.</title>
        <authorList>
            <person name="Yamashiro T."/>
            <person name="Shiraishi A."/>
            <person name="Nakayama K."/>
            <person name="Satake H."/>
        </authorList>
    </citation>
    <scope>NUCLEOTIDE SEQUENCE</scope>
</reference>
<evidence type="ECO:0000313" key="2">
    <source>
        <dbReference type="Proteomes" id="UP001151760"/>
    </source>
</evidence>